<dbReference type="Gene3D" id="3.40.1440.10">
    <property type="entry name" value="GIY-YIG endonuclease"/>
    <property type="match status" value="1"/>
</dbReference>
<dbReference type="Pfam" id="PF01541">
    <property type="entry name" value="GIY-YIG"/>
    <property type="match status" value="1"/>
</dbReference>
<evidence type="ECO:0000313" key="3">
    <source>
        <dbReference type="EMBL" id="MCF0061864.1"/>
    </source>
</evidence>
<dbReference type="InterPro" id="IPR035901">
    <property type="entry name" value="GIY-YIG_endonuc_sf"/>
</dbReference>
<name>A0A9X1PKG7_9BACT</name>
<dbReference type="InterPro" id="IPR050190">
    <property type="entry name" value="UPF0213_domain"/>
</dbReference>
<evidence type="ECO:0000313" key="4">
    <source>
        <dbReference type="Proteomes" id="UP001139000"/>
    </source>
</evidence>
<evidence type="ECO:0000259" key="2">
    <source>
        <dbReference type="PROSITE" id="PS50164"/>
    </source>
</evidence>
<protein>
    <submittedName>
        <fullName evidence="3">GIY-YIG nuclease family protein</fullName>
    </submittedName>
</protein>
<gene>
    <name evidence="3" type="ORF">LXM26_10195</name>
</gene>
<dbReference type="Proteomes" id="UP001139000">
    <property type="component" value="Unassembled WGS sequence"/>
</dbReference>
<feature type="domain" description="GIY-YIG" evidence="2">
    <location>
        <begin position="2"/>
        <end position="78"/>
    </location>
</feature>
<dbReference type="CDD" id="cd10456">
    <property type="entry name" value="GIY-YIG_UPF0213"/>
    <property type="match status" value="1"/>
</dbReference>
<reference evidence="3" key="1">
    <citation type="submission" date="2021-12" db="EMBL/GenBank/DDBJ databases">
        <title>Novel species in genus Dyadobacter.</title>
        <authorList>
            <person name="Ma C."/>
        </authorList>
    </citation>
    <scope>NUCLEOTIDE SEQUENCE</scope>
    <source>
        <strain evidence="3">LJ419</strain>
    </source>
</reference>
<dbReference type="PANTHER" id="PTHR34477">
    <property type="entry name" value="UPF0213 PROTEIN YHBQ"/>
    <property type="match status" value="1"/>
</dbReference>
<dbReference type="InterPro" id="IPR000305">
    <property type="entry name" value="GIY-YIG_endonuc"/>
</dbReference>
<sequence length="107" mass="12818">MRIYYVYILKCSDESYYTGVTNNLERRFAEHTSGRKETSYTYSRRPVELVFSRKFKYIIDAIAFEKQVKGWGRKKKEAIMNGQWNELRSLAECRNDTHSRNMNADEK</sequence>
<organism evidence="3 4">
    <name type="scientific">Dyadobacter chenwenxiniae</name>
    <dbReference type="NCBI Taxonomy" id="2906456"/>
    <lineage>
        <taxon>Bacteria</taxon>
        <taxon>Pseudomonadati</taxon>
        <taxon>Bacteroidota</taxon>
        <taxon>Cytophagia</taxon>
        <taxon>Cytophagales</taxon>
        <taxon>Spirosomataceae</taxon>
        <taxon>Dyadobacter</taxon>
    </lineage>
</organism>
<keyword evidence="4" id="KW-1185">Reference proteome</keyword>
<dbReference type="SUPFAM" id="SSF82771">
    <property type="entry name" value="GIY-YIG endonuclease"/>
    <property type="match status" value="1"/>
</dbReference>
<dbReference type="EMBL" id="JAJTTC010000001">
    <property type="protein sequence ID" value="MCF0061864.1"/>
    <property type="molecule type" value="Genomic_DNA"/>
</dbReference>
<dbReference type="PANTHER" id="PTHR34477:SF1">
    <property type="entry name" value="UPF0213 PROTEIN YHBQ"/>
    <property type="match status" value="1"/>
</dbReference>
<dbReference type="RefSeq" id="WP_234655118.1">
    <property type="nucleotide sequence ID" value="NZ_CP094997.1"/>
</dbReference>
<evidence type="ECO:0000256" key="1">
    <source>
        <dbReference type="ARBA" id="ARBA00007435"/>
    </source>
</evidence>
<dbReference type="AlphaFoldDB" id="A0A9X1PKG7"/>
<accession>A0A9X1PKG7</accession>
<proteinExistence type="inferred from homology"/>
<comment type="caution">
    <text evidence="3">The sequence shown here is derived from an EMBL/GenBank/DDBJ whole genome shotgun (WGS) entry which is preliminary data.</text>
</comment>
<dbReference type="PROSITE" id="PS50164">
    <property type="entry name" value="GIY_YIG"/>
    <property type="match status" value="1"/>
</dbReference>
<comment type="similarity">
    <text evidence="1">Belongs to the UPF0213 family.</text>
</comment>